<organism evidence="1">
    <name type="scientific">marine metagenome</name>
    <dbReference type="NCBI Taxonomy" id="408172"/>
    <lineage>
        <taxon>unclassified sequences</taxon>
        <taxon>metagenomes</taxon>
        <taxon>ecological metagenomes</taxon>
    </lineage>
</organism>
<sequence>MYVRVFLKYFILILLLTGCKSVDDNGRLEKIRIMVPALIDIEFDYYKDKENKGKEVVNNNLTNSAPITAWPKLMPMSRNKN</sequence>
<proteinExistence type="predicted"/>
<gene>
    <name evidence="1" type="ORF">METZ01_LOCUS253940</name>
</gene>
<dbReference type="PROSITE" id="PS51257">
    <property type="entry name" value="PROKAR_LIPOPROTEIN"/>
    <property type="match status" value="1"/>
</dbReference>
<protein>
    <recommendedName>
        <fullName evidence="2">Lipoprotein</fullName>
    </recommendedName>
</protein>
<accession>A0A382INA3</accession>
<dbReference type="EMBL" id="UINC01068446">
    <property type="protein sequence ID" value="SVC01086.1"/>
    <property type="molecule type" value="Genomic_DNA"/>
</dbReference>
<evidence type="ECO:0000313" key="1">
    <source>
        <dbReference type="EMBL" id="SVC01086.1"/>
    </source>
</evidence>
<dbReference type="AlphaFoldDB" id="A0A382INA3"/>
<evidence type="ECO:0008006" key="2">
    <source>
        <dbReference type="Google" id="ProtNLM"/>
    </source>
</evidence>
<name>A0A382INA3_9ZZZZ</name>
<reference evidence="1" key="1">
    <citation type="submission" date="2018-05" db="EMBL/GenBank/DDBJ databases">
        <authorList>
            <person name="Lanie J.A."/>
            <person name="Ng W.-L."/>
            <person name="Kazmierczak K.M."/>
            <person name="Andrzejewski T.M."/>
            <person name="Davidsen T.M."/>
            <person name="Wayne K.J."/>
            <person name="Tettelin H."/>
            <person name="Glass J.I."/>
            <person name="Rusch D."/>
            <person name="Podicherti R."/>
            <person name="Tsui H.-C.T."/>
            <person name="Winkler M.E."/>
        </authorList>
    </citation>
    <scope>NUCLEOTIDE SEQUENCE</scope>
</reference>